<evidence type="ECO:0000313" key="4">
    <source>
        <dbReference type="Proteomes" id="UP000198775"/>
    </source>
</evidence>
<feature type="transmembrane region" description="Helical" evidence="1">
    <location>
        <begin position="133"/>
        <end position="153"/>
    </location>
</feature>
<sequence>MSDPDAVSGGDAGTSYCWDCGEPIGREAAFCPNCGADLSGPSDDDRAGPPERNGTATSMPDSDWYPYIFVGIVTLTVGLFFYTATAAAAPTETSRGGAVAVVVTYTGIGVLLVSVYKDTTHVARHSDWSPRRWFWTIGAFVGAVNYVVVAVYASRRSNRTGKSWVPRNPLRAANDDLVSFDLPRISLTLLVFLFYNWVLWFVAPDLGSVLVGLVSIWEVTGTTVLGSSTSYTITGYSPIGGVVSLLASYGLIWLAATKYGG</sequence>
<name>A0A1H8LXT8_9EURY</name>
<keyword evidence="1" id="KW-0812">Transmembrane</keyword>
<evidence type="ECO:0000313" key="3">
    <source>
        <dbReference type="EMBL" id="SEO09915.1"/>
    </source>
</evidence>
<feature type="transmembrane region" description="Helical" evidence="1">
    <location>
        <begin position="64"/>
        <end position="84"/>
    </location>
</feature>
<dbReference type="EMBL" id="FOCX01000008">
    <property type="protein sequence ID" value="SEO09915.1"/>
    <property type="molecule type" value="Genomic_DNA"/>
</dbReference>
<proteinExistence type="predicted"/>
<dbReference type="AlphaFoldDB" id="A0A1H8LXT8"/>
<organism evidence="3 4">
    <name type="scientific">Halorientalis persicus</name>
    <dbReference type="NCBI Taxonomy" id="1367881"/>
    <lineage>
        <taxon>Archaea</taxon>
        <taxon>Methanobacteriati</taxon>
        <taxon>Methanobacteriota</taxon>
        <taxon>Stenosarchaea group</taxon>
        <taxon>Halobacteria</taxon>
        <taxon>Halobacteriales</taxon>
        <taxon>Haloarculaceae</taxon>
        <taxon>Halorientalis</taxon>
    </lineage>
</organism>
<feature type="transmembrane region" description="Helical" evidence="1">
    <location>
        <begin position="236"/>
        <end position="256"/>
    </location>
</feature>
<feature type="transmembrane region" description="Helical" evidence="1">
    <location>
        <begin position="96"/>
        <end position="113"/>
    </location>
</feature>
<dbReference type="InterPro" id="IPR026870">
    <property type="entry name" value="Zinc_ribbon_dom"/>
</dbReference>
<keyword evidence="4" id="KW-1185">Reference proteome</keyword>
<feature type="transmembrane region" description="Helical" evidence="1">
    <location>
        <begin position="189"/>
        <end position="216"/>
    </location>
</feature>
<feature type="domain" description="Zinc-ribbon" evidence="2">
    <location>
        <begin position="16"/>
        <end position="38"/>
    </location>
</feature>
<evidence type="ECO:0000259" key="2">
    <source>
        <dbReference type="Pfam" id="PF13240"/>
    </source>
</evidence>
<gene>
    <name evidence="3" type="ORF">SAMN05216388_100850</name>
</gene>
<keyword evidence="1" id="KW-1133">Transmembrane helix</keyword>
<dbReference type="Pfam" id="PF13240">
    <property type="entry name" value="Zn_Ribbon_1"/>
    <property type="match status" value="1"/>
</dbReference>
<evidence type="ECO:0000256" key="1">
    <source>
        <dbReference type="SAM" id="Phobius"/>
    </source>
</evidence>
<dbReference type="RefSeq" id="WP_092659695.1">
    <property type="nucleotide sequence ID" value="NZ_FOCX01000008.1"/>
</dbReference>
<keyword evidence="1" id="KW-0472">Membrane</keyword>
<reference evidence="4" key="1">
    <citation type="submission" date="2016-10" db="EMBL/GenBank/DDBJ databases">
        <authorList>
            <person name="Varghese N."/>
            <person name="Submissions S."/>
        </authorList>
    </citation>
    <scope>NUCLEOTIDE SEQUENCE [LARGE SCALE GENOMIC DNA]</scope>
    <source>
        <strain evidence="4">IBRC-M 10043</strain>
    </source>
</reference>
<dbReference type="OrthoDB" id="214638at2157"/>
<dbReference type="Proteomes" id="UP000198775">
    <property type="component" value="Unassembled WGS sequence"/>
</dbReference>
<protein>
    <submittedName>
        <fullName evidence="3">Zinc-ribbon domain-containing protein</fullName>
    </submittedName>
</protein>
<accession>A0A1H8LXT8</accession>